<name>A0A1X3J5Q8_ECOLX</name>
<organism evidence="4 5">
    <name type="scientific">Escherichia coli TA447</name>
    <dbReference type="NCBI Taxonomy" id="656447"/>
    <lineage>
        <taxon>Bacteria</taxon>
        <taxon>Pseudomonadati</taxon>
        <taxon>Pseudomonadota</taxon>
        <taxon>Gammaproteobacteria</taxon>
        <taxon>Enterobacterales</taxon>
        <taxon>Enterobacteriaceae</taxon>
        <taxon>Escherichia</taxon>
    </lineage>
</organism>
<dbReference type="RefSeq" id="WP_085452851.1">
    <property type="nucleotide sequence ID" value="NZ_ADIZ01000005.1"/>
</dbReference>
<evidence type="ECO:0000313" key="5">
    <source>
        <dbReference type="Proteomes" id="UP000193942"/>
    </source>
</evidence>
<feature type="chain" id="PRO_5013344316" description="Toxin co-regulated pilus biosynthesis protein Q C-terminal domain-containing protein" evidence="2">
    <location>
        <begin position="20"/>
        <end position="418"/>
    </location>
</feature>
<feature type="domain" description="Toxin co-regulated pilus biosynthesis protein Q C-terminal" evidence="3">
    <location>
        <begin position="332"/>
        <end position="414"/>
    </location>
</feature>
<feature type="region of interest" description="Disordered" evidence="1">
    <location>
        <begin position="274"/>
        <end position="326"/>
    </location>
</feature>
<dbReference type="InterPro" id="IPR018927">
    <property type="entry name" value="Pilus_synth_Q_C"/>
</dbReference>
<evidence type="ECO:0000256" key="2">
    <source>
        <dbReference type="SAM" id="SignalP"/>
    </source>
</evidence>
<sequence length="418" mass="46374">MKKLIIIPTTLLLNACSHAPEPAQAKGGWYELNTTIEQVRADTYYNGVILQQPVSQPNSTVQYSNDNYLKKEAINVTPAPRIAETVKPRSEQSATAPKNQGSNNNFLKPTTNSITSSGEIKTAAKGATKQHSEQPALSPAKPISSNNHQTQTAQKTDQQTKPRPEQPPLMSKSGFLKKNANNAVPATTLTGPSTPEKQIYFVRHDGKGSLQKALKEIVPSDWTAEISPEVTKTFRRTISWQGNDQWPYVLDKMLRNYGLTVVKNTEKRHLLIDFQQQKGKTSQKAPVSPDKTPVSPDKTPASPVRTPVSSDKLPQKPLTPATVPQKQTEKLTWNLKKGSTLRDGLTEWTSSSPCGNSTWNLVWDTPVNYRIDAPLIFRGNFESALKDTLMLYLSADKPLYAFRNIAQCVITIKDTQQE</sequence>
<dbReference type="Proteomes" id="UP000193942">
    <property type="component" value="Unassembled WGS sequence"/>
</dbReference>
<accession>A0A1X3J5Q8</accession>
<dbReference type="AlphaFoldDB" id="A0A1X3J5Q8"/>
<dbReference type="EMBL" id="ADIZ01000005">
    <property type="protein sequence ID" value="OSK97207.1"/>
    <property type="molecule type" value="Genomic_DNA"/>
</dbReference>
<evidence type="ECO:0000259" key="3">
    <source>
        <dbReference type="Pfam" id="PF10671"/>
    </source>
</evidence>
<gene>
    <name evidence="4" type="ORF">ECXG_05132</name>
</gene>
<evidence type="ECO:0000313" key="4">
    <source>
        <dbReference type="EMBL" id="OSK97207.1"/>
    </source>
</evidence>
<dbReference type="Pfam" id="PF10671">
    <property type="entry name" value="TcpQ"/>
    <property type="match status" value="1"/>
</dbReference>
<feature type="signal peptide" evidence="2">
    <location>
        <begin position="1"/>
        <end position="19"/>
    </location>
</feature>
<protein>
    <recommendedName>
        <fullName evidence="3">Toxin co-regulated pilus biosynthesis protein Q C-terminal domain-containing protein</fullName>
    </recommendedName>
</protein>
<feature type="region of interest" description="Disordered" evidence="1">
    <location>
        <begin position="80"/>
        <end position="176"/>
    </location>
</feature>
<proteinExistence type="predicted"/>
<reference evidence="4 5" key="1">
    <citation type="submission" date="2010-04" db="EMBL/GenBank/DDBJ databases">
        <title>The Genome Sequence of Escherichia coli TA447.</title>
        <authorList>
            <consortium name="The Broad Institute Genome Sequencing Platform"/>
            <consortium name="The Broad Institute Genome Sequencing Center for Infectious Disease"/>
            <person name="Feldgarden M."/>
            <person name="Gordon D.M."/>
            <person name="Johnson J.R."/>
            <person name="Johnston B.D."/>
            <person name="Young S."/>
            <person name="Zeng Q."/>
            <person name="Koehrsen M."/>
            <person name="Alvarado L."/>
            <person name="Berlin A.M."/>
            <person name="Borenstein D."/>
            <person name="Chapman S.B."/>
            <person name="Chen Z."/>
            <person name="Engels R."/>
            <person name="Freedman E."/>
            <person name="Gellesch M."/>
            <person name="Goldberg J."/>
            <person name="Griggs A."/>
            <person name="Gujja S."/>
            <person name="Heilman E.R."/>
            <person name="Heiman D.I."/>
            <person name="Hepburn T.A."/>
            <person name="Howarth C."/>
            <person name="Jen D."/>
            <person name="Larson L."/>
            <person name="Mehta T."/>
            <person name="Park D."/>
            <person name="Pearson M."/>
            <person name="Richards J."/>
            <person name="Roberts A."/>
            <person name="Saif S."/>
            <person name="Shea T.D."/>
            <person name="Shenoy N."/>
            <person name="Sisk P."/>
            <person name="Stolte C."/>
            <person name="Sykes S.N."/>
            <person name="Walk T."/>
            <person name="White J."/>
            <person name="Yandava C."/>
            <person name="Haas B."/>
            <person name="Henn M.R."/>
            <person name="Nusbaum C."/>
            <person name="Birren B."/>
        </authorList>
    </citation>
    <scope>NUCLEOTIDE SEQUENCE [LARGE SCALE GENOMIC DNA]</scope>
    <source>
        <strain evidence="4 5">TA447</strain>
    </source>
</reference>
<comment type="caution">
    <text evidence="4">The sequence shown here is derived from an EMBL/GenBank/DDBJ whole genome shotgun (WGS) entry which is preliminary data.</text>
</comment>
<feature type="compositionally biased region" description="Polar residues" evidence="1">
    <location>
        <begin position="274"/>
        <end position="285"/>
    </location>
</feature>
<evidence type="ECO:0000256" key="1">
    <source>
        <dbReference type="SAM" id="MobiDB-lite"/>
    </source>
</evidence>
<keyword evidence="2" id="KW-0732">Signal</keyword>
<feature type="compositionally biased region" description="Polar residues" evidence="1">
    <location>
        <begin position="91"/>
        <end position="119"/>
    </location>
</feature>